<gene>
    <name evidence="3" type="ORF">KU306_01145</name>
</gene>
<sequence length="142" mass="15181">MPRIALQAVLVVCVVVLAGCATTSPAGTPSATTTTPGTPTTAGTTTATATPTPTSATSGYAHGTQFVSISQNDPGNCSSEAVNCRTFENLTADQQQTFQRVRNQGQLTFRPNETNPFDYYDEGRPEFVNHDGTWYFVRVAVR</sequence>
<dbReference type="GeneID" id="74527456"/>
<reference evidence="3" key="1">
    <citation type="submission" date="2021-07" db="EMBL/GenBank/DDBJ databases">
        <title>Studies on halocins as antimicrobial molecules from haloarchaea.</title>
        <authorList>
            <person name="Kumar S."/>
            <person name="Khare S.K."/>
        </authorList>
    </citation>
    <scope>NUCLEOTIDE SEQUENCE</scope>
    <source>
        <strain evidence="3">NCIM 5678</strain>
    </source>
</reference>
<name>A0ABY5RGJ2_HALLR</name>
<organism evidence="3 4">
    <name type="scientific">Haloferax larsenii</name>
    <dbReference type="NCBI Taxonomy" id="302484"/>
    <lineage>
        <taxon>Archaea</taxon>
        <taxon>Methanobacteriati</taxon>
        <taxon>Methanobacteriota</taxon>
        <taxon>Stenosarchaea group</taxon>
        <taxon>Halobacteria</taxon>
        <taxon>Halobacteriales</taxon>
        <taxon>Haloferacaceae</taxon>
        <taxon>Haloferax</taxon>
    </lineage>
</organism>
<dbReference type="PROSITE" id="PS51257">
    <property type="entry name" value="PROKAR_LIPOPROTEIN"/>
    <property type="match status" value="1"/>
</dbReference>
<protein>
    <recommendedName>
        <fullName evidence="2">DUF7979 domain-containing protein</fullName>
    </recommendedName>
</protein>
<feature type="region of interest" description="Disordered" evidence="1">
    <location>
        <begin position="24"/>
        <end position="59"/>
    </location>
</feature>
<dbReference type="EMBL" id="CP078063">
    <property type="protein sequence ID" value="UVE50543.1"/>
    <property type="molecule type" value="Genomic_DNA"/>
</dbReference>
<evidence type="ECO:0000313" key="4">
    <source>
        <dbReference type="Proteomes" id="UP001058330"/>
    </source>
</evidence>
<proteinExistence type="predicted"/>
<dbReference type="RefSeq" id="WP_258302616.1">
    <property type="nucleotide sequence ID" value="NZ_CP078063.1"/>
</dbReference>
<evidence type="ECO:0000313" key="3">
    <source>
        <dbReference type="EMBL" id="UVE50543.1"/>
    </source>
</evidence>
<dbReference type="Pfam" id="PF25934">
    <property type="entry name" value="DUF7979"/>
    <property type="match status" value="1"/>
</dbReference>
<evidence type="ECO:0000259" key="2">
    <source>
        <dbReference type="Pfam" id="PF25934"/>
    </source>
</evidence>
<accession>A0ABY5RGJ2</accession>
<evidence type="ECO:0000256" key="1">
    <source>
        <dbReference type="SAM" id="MobiDB-lite"/>
    </source>
</evidence>
<dbReference type="InterPro" id="IPR058285">
    <property type="entry name" value="DUF7979"/>
</dbReference>
<feature type="domain" description="DUF7979" evidence="2">
    <location>
        <begin position="84"/>
        <end position="137"/>
    </location>
</feature>
<keyword evidence="4" id="KW-1185">Reference proteome</keyword>
<dbReference type="Proteomes" id="UP001058330">
    <property type="component" value="Chromosome"/>
</dbReference>